<dbReference type="RefSeq" id="WP_188257573.1">
    <property type="nucleotide sequence ID" value="NZ_JABVCF010000018.1"/>
</dbReference>
<gene>
    <name evidence="2" type="ORF">KEU06_25760</name>
</gene>
<comment type="caution">
    <text evidence="2">The sequence shown here is derived from an EMBL/GenBank/DDBJ whole genome shotgun (WGS) entry which is preliminary data.</text>
</comment>
<dbReference type="Gene3D" id="1.10.10.10">
    <property type="entry name" value="Winged helix-like DNA-binding domain superfamily/Winged helix DNA-binding domain"/>
    <property type="match status" value="1"/>
</dbReference>
<dbReference type="SMART" id="SM00421">
    <property type="entry name" value="HTH_LUXR"/>
    <property type="match status" value="1"/>
</dbReference>
<feature type="domain" description="HTH luxR-type" evidence="1">
    <location>
        <begin position="211"/>
        <end position="238"/>
    </location>
</feature>
<dbReference type="PROSITE" id="PS00622">
    <property type="entry name" value="HTH_LUXR_1"/>
    <property type="match status" value="1"/>
</dbReference>
<evidence type="ECO:0000313" key="2">
    <source>
        <dbReference type="EMBL" id="MBS3652016.1"/>
    </source>
</evidence>
<dbReference type="AlphaFoldDB" id="A0A942E6V8"/>
<protein>
    <recommendedName>
        <fullName evidence="1">HTH luxR-type domain-containing protein</fullName>
    </recommendedName>
</protein>
<name>A0A942E6V8_9HYPH</name>
<sequence>MTITLNAAHAPTDRPVLQDGSALSAIVESIGAHDFAERVLSFAAAVVGADHCAAYQLRGGELSLLVCANLEAAPAGPDLSAYEIKRQLSMVAVDAVRIEIAGIPEAGARACGFAAGRRQRILVATRKADAAYCLSIVRPAQHDPAQDMDIELLRRTAGILVSAIAKHNDLVANKPNLTPALSSLPEIEECVLSATDLSRREGEVCARILYGLSSYGIALDLGIGKESVMTYRKRAYLRLGIGSQRELLIWYLALWSATRSEPEAAATLN</sequence>
<evidence type="ECO:0000313" key="3">
    <source>
        <dbReference type="Proteomes" id="UP000680348"/>
    </source>
</evidence>
<dbReference type="Proteomes" id="UP000680348">
    <property type="component" value="Unassembled WGS sequence"/>
</dbReference>
<keyword evidence="3" id="KW-1185">Reference proteome</keyword>
<dbReference type="SUPFAM" id="SSF46894">
    <property type="entry name" value="C-terminal effector domain of the bipartite response regulators"/>
    <property type="match status" value="1"/>
</dbReference>
<accession>A0A942E6V8</accession>
<dbReference type="GO" id="GO:0003677">
    <property type="term" value="F:DNA binding"/>
    <property type="evidence" value="ECO:0007669"/>
    <property type="project" value="InterPro"/>
</dbReference>
<organism evidence="2 3">
    <name type="scientific">Pseudaminobacter soli</name>
    <name type="common">ex Zhang et al. 2022</name>
    <dbReference type="NCBI Taxonomy" id="2831468"/>
    <lineage>
        <taxon>Bacteria</taxon>
        <taxon>Pseudomonadati</taxon>
        <taxon>Pseudomonadota</taxon>
        <taxon>Alphaproteobacteria</taxon>
        <taxon>Hyphomicrobiales</taxon>
        <taxon>Phyllobacteriaceae</taxon>
        <taxon>Pseudaminobacter</taxon>
    </lineage>
</organism>
<dbReference type="GO" id="GO:0006355">
    <property type="term" value="P:regulation of DNA-templated transcription"/>
    <property type="evidence" value="ECO:0007669"/>
    <property type="project" value="InterPro"/>
</dbReference>
<dbReference type="EMBL" id="JAGWCR010000018">
    <property type="protein sequence ID" value="MBS3652016.1"/>
    <property type="molecule type" value="Genomic_DNA"/>
</dbReference>
<evidence type="ECO:0000259" key="1">
    <source>
        <dbReference type="PROSITE" id="PS00622"/>
    </source>
</evidence>
<dbReference type="InterPro" id="IPR036388">
    <property type="entry name" value="WH-like_DNA-bd_sf"/>
</dbReference>
<dbReference type="InterPro" id="IPR000792">
    <property type="entry name" value="Tscrpt_reg_LuxR_C"/>
</dbReference>
<dbReference type="InterPro" id="IPR016032">
    <property type="entry name" value="Sig_transdc_resp-reg_C-effctor"/>
</dbReference>
<reference evidence="2" key="1">
    <citation type="submission" date="2021-04" db="EMBL/GenBank/DDBJ databases">
        <title>Pseudaminobacter soli sp. nov., isolated from paddy soil contaminated by heavy metals.</title>
        <authorList>
            <person name="Zhang K."/>
        </authorList>
    </citation>
    <scope>NUCLEOTIDE SEQUENCE</scope>
    <source>
        <strain evidence="2">19-2017</strain>
    </source>
</reference>
<dbReference type="Pfam" id="PF00196">
    <property type="entry name" value="GerE"/>
    <property type="match status" value="1"/>
</dbReference>
<proteinExistence type="predicted"/>